<dbReference type="InterPro" id="IPR016171">
    <property type="entry name" value="Vanillyl_alc_oxidase_C-sub2"/>
</dbReference>
<reference evidence="3" key="1">
    <citation type="submission" date="2022-08" db="EMBL/GenBank/DDBJ databases">
        <authorList>
            <person name="Deng Y."/>
            <person name="Han X.-F."/>
            <person name="Zhang Y.-Q."/>
        </authorList>
    </citation>
    <scope>NUCLEOTIDE SEQUENCE</scope>
    <source>
        <strain evidence="3">CPCC 203386</strain>
    </source>
</reference>
<accession>A0ABT2H7T0</accession>
<dbReference type="InterPro" id="IPR016169">
    <property type="entry name" value="FAD-bd_PCMH_sub2"/>
</dbReference>
<feature type="domain" description="FAD-binding PCMH-type" evidence="2">
    <location>
        <begin position="13"/>
        <end position="177"/>
    </location>
</feature>
<dbReference type="PIRSF" id="PIRSF000136">
    <property type="entry name" value="LGO_GLO"/>
    <property type="match status" value="1"/>
</dbReference>
<dbReference type="InterPro" id="IPR010031">
    <property type="entry name" value="FAD_lactone_oxidase-like"/>
</dbReference>
<dbReference type="Pfam" id="PF04030">
    <property type="entry name" value="ALO"/>
    <property type="match status" value="1"/>
</dbReference>
<dbReference type="Gene3D" id="1.10.45.10">
    <property type="entry name" value="Vanillyl-alcohol Oxidase, Chain A, domain 4"/>
    <property type="match status" value="1"/>
</dbReference>
<dbReference type="RefSeq" id="WP_259541390.1">
    <property type="nucleotide sequence ID" value="NZ_JANLCJ010000010.1"/>
</dbReference>
<evidence type="ECO:0000259" key="2">
    <source>
        <dbReference type="PROSITE" id="PS51387"/>
    </source>
</evidence>
<dbReference type="EMBL" id="JANLCJ010000010">
    <property type="protein sequence ID" value="MCS5735962.1"/>
    <property type="molecule type" value="Genomic_DNA"/>
</dbReference>
<sequence length="428" mass="45881">MTANAGANWAGVYSYRAPEVAEPRTVSELQSLVASSHRVRALGTRHSFNDIADTSGVLVSTLGLEPVCDIDPEAMTVTVSTGTRYGELAAQLQAAGFALHNMGSLPHISVGGACSTATHGSGVANGNLATAVSAVELVTAGGALEWIGREDAQFPASVVALGAFGVATRFVLDVEPTFEVRQDIYEGLSWQTLLDDPDAVLGAAYSVSVFTDWTGDRIPQVWLKTRFDGGSAAPGQFVGPDRAPEEFFDAVLSDDIDSIAGMQFDNLTERGSLGPWSLRLPHFRLDSTPSNGDEIQTEYFVARSDSTAALTAVRALSAEIAPHLLITELRTVAADDLWLSPAFERDSLAIHFTWRNQPDDVARLLPRIEEVLAPFEARPHWGKWFAMGHDTIAGLYPRLPGFRALALELDPQGVFGNDYLARTIGLGA</sequence>
<dbReference type="PANTHER" id="PTHR43762">
    <property type="entry name" value="L-GULONOLACTONE OXIDASE"/>
    <property type="match status" value="1"/>
</dbReference>
<dbReference type="InterPro" id="IPR007173">
    <property type="entry name" value="ALO_C"/>
</dbReference>
<gene>
    <name evidence="3" type="ORF">N1032_19665</name>
</gene>
<evidence type="ECO:0000313" key="3">
    <source>
        <dbReference type="EMBL" id="MCS5735962.1"/>
    </source>
</evidence>
<dbReference type="InterPro" id="IPR016166">
    <property type="entry name" value="FAD-bd_PCMH"/>
</dbReference>
<dbReference type="InterPro" id="IPR006094">
    <property type="entry name" value="Oxid_FAD_bind_N"/>
</dbReference>
<protein>
    <submittedName>
        <fullName evidence="3">FAD-binding protein</fullName>
    </submittedName>
</protein>
<dbReference type="Pfam" id="PF01565">
    <property type="entry name" value="FAD_binding_4"/>
    <property type="match status" value="1"/>
</dbReference>
<dbReference type="Gene3D" id="3.30.43.10">
    <property type="entry name" value="Uridine Diphospho-n-acetylenolpyruvylglucosamine Reductase, domain 2"/>
    <property type="match status" value="1"/>
</dbReference>
<dbReference type="InterPro" id="IPR016167">
    <property type="entry name" value="FAD-bd_PCMH_sub1"/>
</dbReference>
<dbReference type="InterPro" id="IPR036318">
    <property type="entry name" value="FAD-bd_PCMH-like_sf"/>
</dbReference>
<keyword evidence="4" id="KW-1185">Reference proteome</keyword>
<organism evidence="3 4">
    <name type="scientific">Herbiconiux daphne</name>
    <dbReference type="NCBI Taxonomy" id="2970914"/>
    <lineage>
        <taxon>Bacteria</taxon>
        <taxon>Bacillati</taxon>
        <taxon>Actinomycetota</taxon>
        <taxon>Actinomycetes</taxon>
        <taxon>Micrococcales</taxon>
        <taxon>Microbacteriaceae</taxon>
        <taxon>Herbiconiux</taxon>
    </lineage>
</organism>
<dbReference type="PANTHER" id="PTHR43762:SF1">
    <property type="entry name" value="D-ARABINONO-1,4-LACTONE OXIDASE"/>
    <property type="match status" value="1"/>
</dbReference>
<dbReference type="Gene3D" id="3.30.70.2530">
    <property type="match status" value="1"/>
</dbReference>
<dbReference type="Proteomes" id="UP001165586">
    <property type="component" value="Unassembled WGS sequence"/>
</dbReference>
<dbReference type="SUPFAM" id="SSF56176">
    <property type="entry name" value="FAD-binding/transporter-associated domain-like"/>
    <property type="match status" value="1"/>
</dbReference>
<dbReference type="Gene3D" id="3.30.70.2520">
    <property type="match status" value="1"/>
</dbReference>
<evidence type="ECO:0000256" key="1">
    <source>
        <dbReference type="ARBA" id="ARBA00023002"/>
    </source>
</evidence>
<name>A0ABT2H7T0_9MICO</name>
<dbReference type="Gene3D" id="3.30.465.10">
    <property type="match status" value="1"/>
</dbReference>
<evidence type="ECO:0000313" key="4">
    <source>
        <dbReference type="Proteomes" id="UP001165586"/>
    </source>
</evidence>
<proteinExistence type="predicted"/>
<comment type="caution">
    <text evidence="3">The sequence shown here is derived from an EMBL/GenBank/DDBJ whole genome shotgun (WGS) entry which is preliminary data.</text>
</comment>
<dbReference type="PROSITE" id="PS51387">
    <property type="entry name" value="FAD_PCMH"/>
    <property type="match status" value="1"/>
</dbReference>
<keyword evidence="1" id="KW-0560">Oxidoreductase</keyword>